<dbReference type="Pfam" id="PF00440">
    <property type="entry name" value="TetR_N"/>
    <property type="match status" value="1"/>
</dbReference>
<keyword evidence="3" id="KW-0804">Transcription</keyword>
<feature type="domain" description="HTH tetR-type" evidence="5">
    <location>
        <begin position="22"/>
        <end position="82"/>
    </location>
</feature>
<keyword evidence="2 4" id="KW-0238">DNA-binding</keyword>
<evidence type="ECO:0000256" key="1">
    <source>
        <dbReference type="ARBA" id="ARBA00023015"/>
    </source>
</evidence>
<dbReference type="EMBL" id="JAGSPA010000001">
    <property type="protein sequence ID" value="MBV7255320.1"/>
    <property type="molecule type" value="Genomic_DNA"/>
</dbReference>
<keyword evidence="7" id="KW-1185">Reference proteome</keyword>
<comment type="caution">
    <text evidence="6">The sequence shown here is derived from an EMBL/GenBank/DDBJ whole genome shotgun (WGS) entry which is preliminary data.</text>
</comment>
<keyword evidence="1" id="KW-0805">Transcription regulation</keyword>
<evidence type="ECO:0000256" key="4">
    <source>
        <dbReference type="PROSITE-ProRule" id="PRU00335"/>
    </source>
</evidence>
<evidence type="ECO:0000259" key="5">
    <source>
        <dbReference type="PROSITE" id="PS50977"/>
    </source>
</evidence>
<dbReference type="Proteomes" id="UP000722336">
    <property type="component" value="Unassembled WGS sequence"/>
</dbReference>
<dbReference type="PANTHER" id="PTHR30055:SF238">
    <property type="entry name" value="MYCOFACTOCIN BIOSYNTHESIS TRANSCRIPTIONAL REGULATOR MFTR-RELATED"/>
    <property type="match status" value="1"/>
</dbReference>
<evidence type="ECO:0000313" key="6">
    <source>
        <dbReference type="EMBL" id="MBV7255320.1"/>
    </source>
</evidence>
<evidence type="ECO:0000256" key="2">
    <source>
        <dbReference type="ARBA" id="ARBA00023125"/>
    </source>
</evidence>
<dbReference type="PANTHER" id="PTHR30055">
    <property type="entry name" value="HTH-TYPE TRANSCRIPTIONAL REGULATOR RUTR"/>
    <property type="match status" value="1"/>
</dbReference>
<protein>
    <submittedName>
        <fullName evidence="6">TetR/AcrR family transcriptional regulator</fullName>
    </submittedName>
</protein>
<proteinExistence type="predicted"/>
<dbReference type="InterPro" id="IPR001647">
    <property type="entry name" value="HTH_TetR"/>
</dbReference>
<feature type="DNA-binding region" description="H-T-H motif" evidence="4">
    <location>
        <begin position="45"/>
        <end position="64"/>
    </location>
</feature>
<name>A0ABS6SAB1_9SPHN</name>
<sequence>MKSYSVALAERLEYAPPKRKGDRTRERLKLAAARVLEQVGYHAMRVTDITAGADASEGTFYIYYKDKDEVTRAVLHEFLSSIQENDQRPMKGDCPLFLPIMDANLQWIRTVRANAGLMRSVFQMMDNDAEFGRIVHQYNRQWYEKIAQSVVRNHDGQATEAAAYFAACALGAMMDELMRRIVIYPDERFVQFLAAQTPDDESLAQALSLIWLRVLYPDSAPPADLSRMARLLGALG</sequence>
<dbReference type="InterPro" id="IPR050109">
    <property type="entry name" value="HTH-type_TetR-like_transc_reg"/>
</dbReference>
<dbReference type="PROSITE" id="PS50977">
    <property type="entry name" value="HTH_TETR_2"/>
    <property type="match status" value="1"/>
</dbReference>
<reference evidence="6 7" key="1">
    <citation type="submission" date="2021-04" db="EMBL/GenBank/DDBJ databases">
        <authorList>
            <person name="Pira H."/>
            <person name="Risdian C."/>
            <person name="Wink J."/>
        </authorList>
    </citation>
    <scope>NUCLEOTIDE SEQUENCE [LARGE SCALE GENOMIC DNA]</scope>
    <source>
        <strain evidence="6 7">WHA3</strain>
    </source>
</reference>
<gene>
    <name evidence="6" type="ORF">KCG44_00830</name>
</gene>
<dbReference type="RefSeq" id="WP_218443607.1">
    <property type="nucleotide sequence ID" value="NZ_JAGSPA010000001.1"/>
</dbReference>
<organism evidence="6 7">
    <name type="scientific">Pacificimonas pallii</name>
    <dbReference type="NCBI Taxonomy" id="2827236"/>
    <lineage>
        <taxon>Bacteria</taxon>
        <taxon>Pseudomonadati</taxon>
        <taxon>Pseudomonadota</taxon>
        <taxon>Alphaproteobacteria</taxon>
        <taxon>Sphingomonadales</taxon>
        <taxon>Sphingosinicellaceae</taxon>
        <taxon>Pacificimonas</taxon>
    </lineage>
</organism>
<accession>A0ABS6SAB1</accession>
<evidence type="ECO:0000256" key="3">
    <source>
        <dbReference type="ARBA" id="ARBA00023163"/>
    </source>
</evidence>
<evidence type="ECO:0000313" key="7">
    <source>
        <dbReference type="Proteomes" id="UP000722336"/>
    </source>
</evidence>